<keyword evidence="1" id="KW-1133">Transmembrane helix</keyword>
<reference evidence="2" key="1">
    <citation type="submission" date="2018-06" db="EMBL/GenBank/DDBJ databases">
        <authorList>
            <person name="Zhirakovskaya E."/>
        </authorList>
    </citation>
    <scope>NUCLEOTIDE SEQUENCE</scope>
</reference>
<organism evidence="2">
    <name type="scientific">hydrothermal vent metagenome</name>
    <dbReference type="NCBI Taxonomy" id="652676"/>
    <lineage>
        <taxon>unclassified sequences</taxon>
        <taxon>metagenomes</taxon>
        <taxon>ecological metagenomes</taxon>
    </lineage>
</organism>
<keyword evidence="1" id="KW-0812">Transmembrane</keyword>
<feature type="transmembrane region" description="Helical" evidence="1">
    <location>
        <begin position="12"/>
        <end position="36"/>
    </location>
</feature>
<dbReference type="EMBL" id="UOGE01000081">
    <property type="protein sequence ID" value="VAX23087.1"/>
    <property type="molecule type" value="Genomic_DNA"/>
</dbReference>
<name>A0A3B1D2W9_9ZZZZ</name>
<sequence length="37" mass="4170">MNKIRSPYKKSFIFSFVGMLSALTVVYFVAATIVLVQ</sequence>
<proteinExistence type="predicted"/>
<keyword evidence="1" id="KW-0472">Membrane</keyword>
<evidence type="ECO:0000313" key="2">
    <source>
        <dbReference type="EMBL" id="VAX23087.1"/>
    </source>
</evidence>
<accession>A0A3B1D2W9</accession>
<evidence type="ECO:0000256" key="1">
    <source>
        <dbReference type="SAM" id="Phobius"/>
    </source>
</evidence>
<protein>
    <submittedName>
        <fullName evidence="2">Uncharacterized protein</fullName>
    </submittedName>
</protein>
<gene>
    <name evidence="2" type="ORF">MNBD_NITROSPINAE02-900</name>
</gene>
<dbReference type="AlphaFoldDB" id="A0A3B1D2W9"/>